<comment type="caution">
    <text evidence="4">The sequence shown here is derived from an EMBL/GenBank/DDBJ whole genome shotgun (WGS) entry which is preliminary data.</text>
</comment>
<dbReference type="Pfam" id="PF00553">
    <property type="entry name" value="CBM_2"/>
    <property type="match status" value="1"/>
</dbReference>
<evidence type="ECO:0000256" key="1">
    <source>
        <dbReference type="SAM" id="MobiDB-lite"/>
    </source>
</evidence>
<accession>A0ABP3FZT4</accession>
<feature type="domain" description="CBM2" evidence="3">
    <location>
        <begin position="195"/>
        <end position="305"/>
    </location>
</feature>
<evidence type="ECO:0000259" key="3">
    <source>
        <dbReference type="PROSITE" id="PS51173"/>
    </source>
</evidence>
<keyword evidence="2" id="KW-0812">Transmembrane</keyword>
<keyword evidence="2" id="KW-0472">Membrane</keyword>
<evidence type="ECO:0000313" key="4">
    <source>
        <dbReference type="EMBL" id="GAA0329109.1"/>
    </source>
</evidence>
<gene>
    <name evidence="4" type="ORF">GCM10010151_18680</name>
</gene>
<dbReference type="InterPro" id="IPR008965">
    <property type="entry name" value="CBM2/CBM3_carb-bd_dom_sf"/>
</dbReference>
<proteinExistence type="predicted"/>
<organism evidence="4 5">
    <name type="scientific">Actinoallomurus spadix</name>
    <dbReference type="NCBI Taxonomy" id="79912"/>
    <lineage>
        <taxon>Bacteria</taxon>
        <taxon>Bacillati</taxon>
        <taxon>Actinomycetota</taxon>
        <taxon>Actinomycetes</taxon>
        <taxon>Streptosporangiales</taxon>
        <taxon>Thermomonosporaceae</taxon>
        <taxon>Actinoallomurus</taxon>
    </lineage>
</organism>
<dbReference type="SUPFAM" id="SSF49384">
    <property type="entry name" value="Carbohydrate-binding domain"/>
    <property type="match status" value="1"/>
</dbReference>
<evidence type="ECO:0000313" key="5">
    <source>
        <dbReference type="Proteomes" id="UP001501822"/>
    </source>
</evidence>
<dbReference type="InterPro" id="IPR012291">
    <property type="entry name" value="CBM2_carb-bd_dom_sf"/>
</dbReference>
<keyword evidence="2" id="KW-1133">Transmembrane helix</keyword>
<feature type="region of interest" description="Disordered" evidence="1">
    <location>
        <begin position="91"/>
        <end position="144"/>
    </location>
</feature>
<evidence type="ECO:0000256" key="2">
    <source>
        <dbReference type="SAM" id="Phobius"/>
    </source>
</evidence>
<feature type="transmembrane region" description="Helical" evidence="2">
    <location>
        <begin position="149"/>
        <end position="172"/>
    </location>
</feature>
<keyword evidence="5" id="KW-1185">Reference proteome</keyword>
<dbReference type="PROSITE" id="PS51173">
    <property type="entry name" value="CBM2"/>
    <property type="match status" value="1"/>
</dbReference>
<dbReference type="Gene3D" id="2.60.40.290">
    <property type="match status" value="1"/>
</dbReference>
<dbReference type="EMBL" id="BAAABM010000015">
    <property type="protein sequence ID" value="GAA0329109.1"/>
    <property type="molecule type" value="Genomic_DNA"/>
</dbReference>
<feature type="compositionally biased region" description="Pro residues" evidence="1">
    <location>
        <begin position="126"/>
        <end position="137"/>
    </location>
</feature>
<dbReference type="Proteomes" id="UP001501822">
    <property type="component" value="Unassembled WGS sequence"/>
</dbReference>
<name>A0ABP3FZT4_9ACTN</name>
<dbReference type="InterPro" id="IPR001919">
    <property type="entry name" value="CBD2"/>
</dbReference>
<protein>
    <recommendedName>
        <fullName evidence="3">CBM2 domain-containing protein</fullName>
    </recommendedName>
</protein>
<sequence length="307" mass="31101">MRALAHMANQPGPPIVEILEGEGGATTVGERDGGEVLPHLRTTDEIPRPARPVPATDVQLRPVVPPPEPPPTPPATVQESVPVRHDVPVTVEAGLPVPPPDPYGAPATVEGPAPRAYGAPGERGVPFPPGAPRPPAKPRGTGGGVSRRLAIVAVAGAGVLLVAIGVLVAVLGSSSGGPAPSTAPAPCGHGPCAPSPTHSAPAPVAQVPYRTVERDAGYFEATATITNHESRPMRSWTLSFTYPGAEIRNTWDAVLQRRGTETILTGTATSPPIAPGASLQVRFGGSGAPSMPTGCRLNGAPCAFVAG</sequence>
<reference evidence="5" key="1">
    <citation type="journal article" date="2019" name="Int. J. Syst. Evol. Microbiol.">
        <title>The Global Catalogue of Microorganisms (GCM) 10K type strain sequencing project: providing services to taxonomists for standard genome sequencing and annotation.</title>
        <authorList>
            <consortium name="The Broad Institute Genomics Platform"/>
            <consortium name="The Broad Institute Genome Sequencing Center for Infectious Disease"/>
            <person name="Wu L."/>
            <person name="Ma J."/>
        </authorList>
    </citation>
    <scope>NUCLEOTIDE SEQUENCE [LARGE SCALE GENOMIC DNA]</scope>
    <source>
        <strain evidence="5">JCM 3146</strain>
    </source>
</reference>
<dbReference type="SMART" id="SM00637">
    <property type="entry name" value="CBD_II"/>
    <property type="match status" value="1"/>
</dbReference>